<keyword evidence="2" id="KW-0902">Two-component regulatory system</keyword>
<dbReference type="PANTHER" id="PTHR44591">
    <property type="entry name" value="STRESS RESPONSE REGULATOR PROTEIN 1"/>
    <property type="match status" value="1"/>
</dbReference>
<dbReference type="Pfam" id="PF00072">
    <property type="entry name" value="Response_reg"/>
    <property type="match status" value="1"/>
</dbReference>
<dbReference type="SUPFAM" id="SSF52172">
    <property type="entry name" value="CheY-like"/>
    <property type="match status" value="1"/>
</dbReference>
<keyword evidence="3" id="KW-0805">Transcription regulation</keyword>
<name>A0A1G1WZ29_9BACT</name>
<protein>
    <recommendedName>
        <fullName evidence="7">Response regulatory domain-containing protein</fullName>
    </recommendedName>
</protein>
<evidence type="ECO:0000256" key="1">
    <source>
        <dbReference type="ARBA" id="ARBA00022553"/>
    </source>
</evidence>
<dbReference type="SMART" id="SM00448">
    <property type="entry name" value="REC"/>
    <property type="match status" value="1"/>
</dbReference>
<keyword evidence="4" id="KW-0238">DNA-binding</keyword>
<feature type="modified residue" description="4-aspartylphosphate" evidence="6">
    <location>
        <position position="55"/>
    </location>
</feature>
<dbReference type="FunFam" id="3.40.50.2300:FF:000001">
    <property type="entry name" value="DNA-binding response regulator PhoB"/>
    <property type="match status" value="1"/>
</dbReference>
<dbReference type="Proteomes" id="UP000179279">
    <property type="component" value="Unassembled WGS sequence"/>
</dbReference>
<dbReference type="InterPro" id="IPR001789">
    <property type="entry name" value="Sig_transdc_resp-reg_receiver"/>
</dbReference>
<dbReference type="GO" id="GO:0003677">
    <property type="term" value="F:DNA binding"/>
    <property type="evidence" value="ECO:0007669"/>
    <property type="project" value="UniProtKB-KW"/>
</dbReference>
<dbReference type="InterPro" id="IPR050595">
    <property type="entry name" value="Bact_response_regulator"/>
</dbReference>
<dbReference type="PANTHER" id="PTHR44591:SF3">
    <property type="entry name" value="RESPONSE REGULATORY DOMAIN-CONTAINING PROTEIN"/>
    <property type="match status" value="1"/>
</dbReference>
<reference evidence="8 9" key="1">
    <citation type="journal article" date="2016" name="Nat. Commun.">
        <title>Thousands of microbial genomes shed light on interconnected biogeochemical processes in an aquifer system.</title>
        <authorList>
            <person name="Anantharaman K."/>
            <person name="Brown C.T."/>
            <person name="Hug L.A."/>
            <person name="Sharon I."/>
            <person name="Castelle C.J."/>
            <person name="Probst A.J."/>
            <person name="Thomas B.C."/>
            <person name="Singh A."/>
            <person name="Wilkins M.J."/>
            <person name="Karaoz U."/>
            <person name="Brodie E.L."/>
            <person name="Williams K.H."/>
            <person name="Hubbard S.S."/>
            <person name="Banfield J.F."/>
        </authorList>
    </citation>
    <scope>NUCLEOTIDE SEQUENCE [LARGE SCALE GENOMIC DNA]</scope>
</reference>
<evidence type="ECO:0000313" key="9">
    <source>
        <dbReference type="Proteomes" id="UP000179279"/>
    </source>
</evidence>
<dbReference type="InterPro" id="IPR011006">
    <property type="entry name" value="CheY-like_superfamily"/>
</dbReference>
<dbReference type="PROSITE" id="PS50110">
    <property type="entry name" value="RESPONSE_REGULATORY"/>
    <property type="match status" value="1"/>
</dbReference>
<dbReference type="Gene3D" id="3.40.50.2300">
    <property type="match status" value="1"/>
</dbReference>
<evidence type="ECO:0000256" key="4">
    <source>
        <dbReference type="ARBA" id="ARBA00023125"/>
    </source>
</evidence>
<dbReference type="EMBL" id="MHDA01000018">
    <property type="protein sequence ID" value="OGY32397.1"/>
    <property type="molecule type" value="Genomic_DNA"/>
</dbReference>
<accession>A0A1G1WZ29</accession>
<evidence type="ECO:0000256" key="5">
    <source>
        <dbReference type="ARBA" id="ARBA00023163"/>
    </source>
</evidence>
<keyword evidence="1 6" id="KW-0597">Phosphoprotein</keyword>
<evidence type="ECO:0000256" key="2">
    <source>
        <dbReference type="ARBA" id="ARBA00023012"/>
    </source>
</evidence>
<proteinExistence type="predicted"/>
<comment type="caution">
    <text evidence="8">The sequence shown here is derived from an EMBL/GenBank/DDBJ whole genome shotgun (WGS) entry which is preliminary data.</text>
</comment>
<gene>
    <name evidence="8" type="ORF">A3A57_00520</name>
</gene>
<evidence type="ECO:0000313" key="8">
    <source>
        <dbReference type="EMBL" id="OGY32397.1"/>
    </source>
</evidence>
<dbReference type="GO" id="GO:0000160">
    <property type="term" value="P:phosphorelay signal transduction system"/>
    <property type="evidence" value="ECO:0007669"/>
    <property type="project" value="UniProtKB-KW"/>
</dbReference>
<dbReference type="AlphaFoldDB" id="A0A1G1WZ29"/>
<evidence type="ECO:0000259" key="7">
    <source>
        <dbReference type="PROSITE" id="PS50110"/>
    </source>
</evidence>
<organism evidence="8 9">
    <name type="scientific">Candidatus Woykebacteria bacterium RIFCSPLOWO2_01_FULL_41_12</name>
    <dbReference type="NCBI Taxonomy" id="1802604"/>
    <lineage>
        <taxon>Bacteria</taxon>
        <taxon>Candidatus Woykeibacteriota</taxon>
    </lineage>
</organism>
<keyword evidence="5" id="KW-0804">Transcription</keyword>
<evidence type="ECO:0000256" key="6">
    <source>
        <dbReference type="PROSITE-ProRule" id="PRU00169"/>
    </source>
</evidence>
<feature type="domain" description="Response regulatory" evidence="7">
    <location>
        <begin position="6"/>
        <end position="122"/>
    </location>
</feature>
<sequence length="129" mass="14543">MPTNKRVLLVDDDPAFVKLYTFAFKQRGINFLVANNGLEALEKITVEKPDLVLLDIMMPGMSGFEVLMKLRQDNRYKSLPIWMLTNLGDDYGKDKSTDIGAQEYITKASTSPVIICDKITNFFEGVSNT</sequence>
<evidence type="ECO:0000256" key="3">
    <source>
        <dbReference type="ARBA" id="ARBA00023015"/>
    </source>
</evidence>